<evidence type="ECO:0000256" key="1">
    <source>
        <dbReference type="SAM" id="Phobius"/>
    </source>
</evidence>
<feature type="transmembrane region" description="Helical" evidence="1">
    <location>
        <begin position="6"/>
        <end position="27"/>
    </location>
</feature>
<reference evidence="2 3" key="1">
    <citation type="submission" date="2020-08" db="EMBL/GenBank/DDBJ databases">
        <title>Genome public.</title>
        <authorList>
            <person name="Liu C."/>
            <person name="Sun Q."/>
        </authorList>
    </citation>
    <scope>NUCLEOTIDE SEQUENCE [LARGE SCALE GENOMIC DNA]</scope>
    <source>
        <strain evidence="2 3">M16</strain>
    </source>
</reference>
<feature type="transmembrane region" description="Helical" evidence="1">
    <location>
        <begin position="75"/>
        <end position="96"/>
    </location>
</feature>
<evidence type="ECO:0000313" key="2">
    <source>
        <dbReference type="EMBL" id="MBC5654339.1"/>
    </source>
</evidence>
<dbReference type="EMBL" id="JACOOV010000010">
    <property type="protein sequence ID" value="MBC5654339.1"/>
    <property type="molecule type" value="Genomic_DNA"/>
</dbReference>
<keyword evidence="1" id="KW-1133">Transmembrane helix</keyword>
<feature type="transmembrane region" description="Helical" evidence="1">
    <location>
        <begin position="108"/>
        <end position="127"/>
    </location>
</feature>
<accession>A0ABR7EPE3</accession>
<feature type="transmembrane region" description="Helical" evidence="1">
    <location>
        <begin position="34"/>
        <end position="55"/>
    </location>
</feature>
<keyword evidence="1" id="KW-0472">Membrane</keyword>
<proteinExistence type="predicted"/>
<evidence type="ECO:0000313" key="3">
    <source>
        <dbReference type="Proteomes" id="UP000621237"/>
    </source>
</evidence>
<dbReference type="Proteomes" id="UP000621237">
    <property type="component" value="Unassembled WGS sequence"/>
</dbReference>
<comment type="caution">
    <text evidence="2">The sequence shown here is derived from an EMBL/GenBank/DDBJ whole genome shotgun (WGS) entry which is preliminary data.</text>
</comment>
<gene>
    <name evidence="2" type="ORF">H8R98_07370</name>
</gene>
<organism evidence="2 3">
    <name type="scientific">Blautia lenta</name>
    <dbReference type="NCBI Taxonomy" id="2763029"/>
    <lineage>
        <taxon>Bacteria</taxon>
        <taxon>Bacillati</taxon>
        <taxon>Bacillota</taxon>
        <taxon>Clostridia</taxon>
        <taxon>Lachnospirales</taxon>
        <taxon>Lachnospiraceae</taxon>
        <taxon>Blautia</taxon>
    </lineage>
</organism>
<sequence>MYFLKPMSMMDIITIPLLSMGALYIFLRNERMRFDYNFILMISMIGIYCFLISFYRLKSYIDAEFGYVVIFKDTMIPSLIYLIVMAMVTVISLINIDKPYSNTLGMKLLTFSTVVFVIEYILFLGGIKIFPYPFIGEISLLIVVLQSIDTFN</sequence>
<keyword evidence="3" id="KW-1185">Reference proteome</keyword>
<protein>
    <submittedName>
        <fullName evidence="2">Uncharacterized protein</fullName>
    </submittedName>
</protein>
<keyword evidence="1" id="KW-0812">Transmembrane</keyword>
<name>A0ABR7EPE3_9FIRM</name>
<dbReference type="RefSeq" id="WP_186835714.1">
    <property type="nucleotide sequence ID" value="NZ_JACOOV010000010.1"/>
</dbReference>